<dbReference type="STRING" id="54.SAMN02745121_04109"/>
<gene>
    <name evidence="3" type="ORF">SAMN02745121_04109</name>
</gene>
<feature type="domain" description="Ketoreductase" evidence="2">
    <location>
        <begin position="12"/>
        <end position="192"/>
    </location>
</feature>
<dbReference type="Proteomes" id="UP000199400">
    <property type="component" value="Unassembled WGS sequence"/>
</dbReference>
<evidence type="ECO:0000313" key="4">
    <source>
        <dbReference type="Proteomes" id="UP000199400"/>
    </source>
</evidence>
<dbReference type="InterPro" id="IPR020904">
    <property type="entry name" value="Sc_DH/Rdtase_CS"/>
</dbReference>
<name>A0A1I2AA29_9BACT</name>
<accession>A0A1I2AA29</accession>
<dbReference type="PANTHER" id="PTHR43943">
    <property type="entry name" value="DEHYDROGENASE/REDUCTASE (SDR FAMILY) MEMBER 4"/>
    <property type="match status" value="1"/>
</dbReference>
<comment type="similarity">
    <text evidence="1">Belongs to the short-chain dehydrogenases/reductases (SDR) family.</text>
</comment>
<dbReference type="NCBIfam" id="NF005559">
    <property type="entry name" value="PRK07231.1"/>
    <property type="match status" value="1"/>
</dbReference>
<dbReference type="FunFam" id="3.40.50.720:FF:000084">
    <property type="entry name" value="Short-chain dehydrogenase reductase"/>
    <property type="match status" value="1"/>
</dbReference>
<dbReference type="PRINTS" id="PR00081">
    <property type="entry name" value="GDHRDH"/>
</dbReference>
<proteinExistence type="inferred from homology"/>
<evidence type="ECO:0000256" key="1">
    <source>
        <dbReference type="ARBA" id="ARBA00006484"/>
    </source>
</evidence>
<dbReference type="PANTHER" id="PTHR43943:SF2">
    <property type="entry name" value="DEHYDROGENASE_REDUCTASE 4"/>
    <property type="match status" value="1"/>
</dbReference>
<dbReference type="InterPro" id="IPR002347">
    <property type="entry name" value="SDR_fam"/>
</dbReference>
<protein>
    <submittedName>
        <fullName evidence="3">NAD(P)-dependent dehydrogenase, short-chain alcohol dehydrogenase family</fullName>
    </submittedName>
</protein>
<dbReference type="PRINTS" id="PR00080">
    <property type="entry name" value="SDRFAMILY"/>
</dbReference>
<dbReference type="InterPro" id="IPR036291">
    <property type="entry name" value="NAD(P)-bd_dom_sf"/>
</dbReference>
<dbReference type="Gene3D" id="3.40.50.720">
    <property type="entry name" value="NAD(P)-binding Rossmann-like Domain"/>
    <property type="match status" value="1"/>
</dbReference>
<dbReference type="InterPro" id="IPR057326">
    <property type="entry name" value="KR_dom"/>
</dbReference>
<dbReference type="Pfam" id="PF13561">
    <property type="entry name" value="adh_short_C2"/>
    <property type="match status" value="1"/>
</dbReference>
<evidence type="ECO:0000259" key="2">
    <source>
        <dbReference type="SMART" id="SM00822"/>
    </source>
</evidence>
<reference evidence="4" key="1">
    <citation type="submission" date="2016-10" db="EMBL/GenBank/DDBJ databases">
        <authorList>
            <person name="Varghese N."/>
            <person name="Submissions S."/>
        </authorList>
    </citation>
    <scope>NUCLEOTIDE SEQUENCE [LARGE SCALE GENOMIC DNA]</scope>
    <source>
        <strain evidence="4">ATCC 25963</strain>
    </source>
</reference>
<dbReference type="SMART" id="SM00822">
    <property type="entry name" value="PKS_KR"/>
    <property type="match status" value="1"/>
</dbReference>
<dbReference type="CDD" id="cd05233">
    <property type="entry name" value="SDR_c"/>
    <property type="match status" value="1"/>
</dbReference>
<organism evidence="3 4">
    <name type="scientific">Nannocystis exedens</name>
    <dbReference type="NCBI Taxonomy" id="54"/>
    <lineage>
        <taxon>Bacteria</taxon>
        <taxon>Pseudomonadati</taxon>
        <taxon>Myxococcota</taxon>
        <taxon>Polyangia</taxon>
        <taxon>Nannocystales</taxon>
        <taxon>Nannocystaceae</taxon>
        <taxon>Nannocystis</taxon>
    </lineage>
</organism>
<evidence type="ECO:0000313" key="3">
    <source>
        <dbReference type="EMBL" id="SFE39853.1"/>
    </source>
</evidence>
<dbReference type="AlphaFoldDB" id="A0A1I2AA29"/>
<sequence>MFGKPIIDLSDKVAIVTGSSRGIGRAIAEHLARAGARVVISSRKPTPCDEVAEAIRGAGGQAIAVPCNISEKAQVDALVDRTLAEWGKVDILVCNAATNPYFGSLDGLADEVFHKIMHNNVLSNLWLAKRVAPGMIERRDGAILMISSIGGLRGDPLIGAYNMSKAADMQLVRSLAVEYGPHNVRVNAIAPGLVKTDFARALWQNPDLKQMVERRTPLGRIGDPDDIAPLAALLCSPAGSFITGQVLVADGGVTIAAAW</sequence>
<dbReference type="SUPFAM" id="SSF51735">
    <property type="entry name" value="NAD(P)-binding Rossmann-fold domains"/>
    <property type="match status" value="1"/>
</dbReference>
<dbReference type="OrthoDB" id="5354363at2"/>
<dbReference type="PROSITE" id="PS00061">
    <property type="entry name" value="ADH_SHORT"/>
    <property type="match status" value="1"/>
</dbReference>
<dbReference type="EMBL" id="FOMX01000013">
    <property type="protein sequence ID" value="SFE39853.1"/>
    <property type="molecule type" value="Genomic_DNA"/>
</dbReference>
<dbReference type="RefSeq" id="WP_096327889.1">
    <property type="nucleotide sequence ID" value="NZ_FOMX01000013.1"/>
</dbReference>
<keyword evidence="4" id="KW-1185">Reference proteome</keyword>